<reference evidence="1" key="1">
    <citation type="journal article" date="2020" name="Stud. Mycol.">
        <title>101 Dothideomycetes genomes: a test case for predicting lifestyles and emergence of pathogens.</title>
        <authorList>
            <person name="Haridas S."/>
            <person name="Albert R."/>
            <person name="Binder M."/>
            <person name="Bloem J."/>
            <person name="Labutti K."/>
            <person name="Salamov A."/>
            <person name="Andreopoulos B."/>
            <person name="Baker S."/>
            <person name="Barry K."/>
            <person name="Bills G."/>
            <person name="Bluhm B."/>
            <person name="Cannon C."/>
            <person name="Castanera R."/>
            <person name="Culley D."/>
            <person name="Daum C."/>
            <person name="Ezra D."/>
            <person name="Gonzalez J."/>
            <person name="Henrissat B."/>
            <person name="Kuo A."/>
            <person name="Liang C."/>
            <person name="Lipzen A."/>
            <person name="Lutzoni F."/>
            <person name="Magnuson J."/>
            <person name="Mondo S."/>
            <person name="Nolan M."/>
            <person name="Ohm R."/>
            <person name="Pangilinan J."/>
            <person name="Park H.-J."/>
            <person name="Ramirez L."/>
            <person name="Alfaro M."/>
            <person name="Sun H."/>
            <person name="Tritt A."/>
            <person name="Yoshinaga Y."/>
            <person name="Zwiers L.-H."/>
            <person name="Turgeon B."/>
            <person name="Goodwin S."/>
            <person name="Spatafora J."/>
            <person name="Crous P."/>
            <person name="Grigoriev I."/>
        </authorList>
    </citation>
    <scope>NUCLEOTIDE SEQUENCE</scope>
    <source>
        <strain evidence="1">CBS 116435</strain>
    </source>
</reference>
<dbReference type="AlphaFoldDB" id="A0A9P4QBI4"/>
<dbReference type="OrthoDB" id="2157530at2759"/>
<evidence type="ECO:0000313" key="2">
    <source>
        <dbReference type="Proteomes" id="UP000799441"/>
    </source>
</evidence>
<name>A0A9P4QBI4_9PEZI</name>
<evidence type="ECO:0000313" key="1">
    <source>
        <dbReference type="EMBL" id="KAF2722920.1"/>
    </source>
</evidence>
<proteinExistence type="predicted"/>
<keyword evidence="2" id="KW-1185">Reference proteome</keyword>
<accession>A0A9P4QBI4</accession>
<evidence type="ECO:0008006" key="3">
    <source>
        <dbReference type="Google" id="ProtNLM"/>
    </source>
</evidence>
<protein>
    <recommendedName>
        <fullName evidence="3">Heterokaryon incompatibility domain-containing protein</fullName>
    </recommendedName>
</protein>
<dbReference type="EMBL" id="MU003779">
    <property type="protein sequence ID" value="KAF2722920.1"/>
    <property type="molecule type" value="Genomic_DNA"/>
</dbReference>
<dbReference type="PANTHER" id="PTHR24148">
    <property type="entry name" value="ANKYRIN REPEAT DOMAIN-CONTAINING PROTEIN 39 HOMOLOG-RELATED"/>
    <property type="match status" value="1"/>
</dbReference>
<dbReference type="Pfam" id="PF26639">
    <property type="entry name" value="Het-6_barrel"/>
    <property type="match status" value="1"/>
</dbReference>
<dbReference type="InterPro" id="IPR052895">
    <property type="entry name" value="HetReg/Transcr_Mod"/>
</dbReference>
<sequence length="390" mass="44285">MFSIRTSEIKYVFQRFVEPDLESHHANRVNFIYELHRARGLKFSDDRDRIFAWLGHFSARMTNQELSAMEADYQSTEAQVYTDVAVRALKGDIDNGNGLALITLAAVQHMDLQCGSKVSLQDGIEMQVPVKDTLPTWVPDWRTYQSFILSEPISPFCAHGGSLPKLDIDEKRRLLRIWGLKVDMIENCSQVLSDKEFHMKADPANAQPAVETIWRDICRHDSFTLRVKYVNGQDSLFACMQTLSNGGMQAAGREKRPYHEIPISWWLEEQAMYLVKIFGQSDVVAPDVRKLAKRAGSERKDEQWSRLATGASKNRKFARTLSGYYVLGPQVMEAGDVICVLFGGKLPFCLRPCGSRYLLVGECYVHGLMNGEAMGTREQCEFAEECFEIA</sequence>
<dbReference type="Proteomes" id="UP000799441">
    <property type="component" value="Unassembled WGS sequence"/>
</dbReference>
<comment type="caution">
    <text evidence="1">The sequence shown here is derived from an EMBL/GenBank/DDBJ whole genome shotgun (WGS) entry which is preliminary data.</text>
</comment>
<dbReference type="PANTHER" id="PTHR24148:SF64">
    <property type="entry name" value="HETEROKARYON INCOMPATIBILITY DOMAIN-CONTAINING PROTEIN"/>
    <property type="match status" value="1"/>
</dbReference>
<organism evidence="1 2">
    <name type="scientific">Polychaeton citri CBS 116435</name>
    <dbReference type="NCBI Taxonomy" id="1314669"/>
    <lineage>
        <taxon>Eukaryota</taxon>
        <taxon>Fungi</taxon>
        <taxon>Dikarya</taxon>
        <taxon>Ascomycota</taxon>
        <taxon>Pezizomycotina</taxon>
        <taxon>Dothideomycetes</taxon>
        <taxon>Dothideomycetidae</taxon>
        <taxon>Capnodiales</taxon>
        <taxon>Capnodiaceae</taxon>
        <taxon>Polychaeton</taxon>
    </lineage>
</organism>
<gene>
    <name evidence="1" type="ORF">K431DRAFT_283428</name>
</gene>